<keyword evidence="3" id="KW-0472">Membrane</keyword>
<dbReference type="HOGENOM" id="CLU_000134_47_1_1"/>
<dbReference type="InterPro" id="IPR026961">
    <property type="entry name" value="PGG_dom"/>
</dbReference>
<reference evidence="5 9" key="2">
    <citation type="journal article" date="2014" name="BMC Genomics">
        <title>An improved genome release (version Mt4.0) for the model legume Medicago truncatula.</title>
        <authorList>
            <person name="Tang H."/>
            <person name="Krishnakumar V."/>
            <person name="Bidwell S."/>
            <person name="Rosen B."/>
            <person name="Chan A."/>
            <person name="Zhou S."/>
            <person name="Gentzbittel L."/>
            <person name="Childs K.L."/>
            <person name="Yandell M."/>
            <person name="Gundlach H."/>
            <person name="Mayer K.F."/>
            <person name="Schwartz D.C."/>
            <person name="Town C.D."/>
        </authorList>
    </citation>
    <scope>GENOME REANNOTATION</scope>
    <source>
        <strain evidence="6">A17</strain>
        <strain evidence="8 9">cv. Jemalong A17</strain>
    </source>
</reference>
<dbReference type="EnsemblPlants" id="AET02475">
    <property type="protein sequence ID" value="AET02475"/>
    <property type="gene ID" value="MTR_8g041240"/>
</dbReference>
<evidence type="ECO:0000313" key="5">
    <source>
        <dbReference type="EMBL" id="AET02475.1"/>
    </source>
</evidence>
<sequence length="380" mass="42728">MGHLHFATEIMTLKPSFALKLNPQGFSPIHLAMQNDQKQMVYRFVKINKDLVRVIGRDGLTPLHFASQIGEVDLLAHFLFSCPESIEDWTVRCETPLHIAIKNEQFESFQVLVGWLEKNKRRGAKERKSRILNERDEAGNTILHIAALSSEPLVVQELLSLVKTKINLHKKNLENKTALDIASIPEIKSILFSAGSKPSLEVTDAPSPTHWLRSKTTLMDKFFSQNLFSRTNITGEERNAWLVVATLIATTMYESTLSPPGGVYQISADDNNLNITSSNSTISTLKNVGKSILSKTDFTTFSVLNMFSFFMSFLTIIIMTPTREPGIFVYPAMFFFLMCYMTSMSEISPASVDPMNAQATFVFTSLMFGFVIIMKITLKS</sequence>
<dbReference type="PaxDb" id="3880-AET02475"/>
<evidence type="ECO:0000259" key="4">
    <source>
        <dbReference type="Pfam" id="PF13962"/>
    </source>
</evidence>
<feature type="transmembrane region" description="Helical" evidence="3">
    <location>
        <begin position="298"/>
        <end position="320"/>
    </location>
</feature>
<feature type="transmembrane region" description="Helical" evidence="3">
    <location>
        <begin position="327"/>
        <end position="345"/>
    </location>
</feature>
<dbReference type="Gene3D" id="1.25.40.20">
    <property type="entry name" value="Ankyrin repeat-containing domain"/>
    <property type="match status" value="1"/>
</dbReference>
<dbReference type="InterPro" id="IPR002110">
    <property type="entry name" value="Ankyrin_rpt"/>
</dbReference>
<dbReference type="InterPro" id="IPR036770">
    <property type="entry name" value="Ankyrin_rpt-contain_sf"/>
</dbReference>
<feature type="transmembrane region" description="Helical" evidence="3">
    <location>
        <begin position="357"/>
        <end position="378"/>
    </location>
</feature>
<dbReference type="EMBL" id="CM001224">
    <property type="protein sequence ID" value="KEH19139.1"/>
    <property type="molecule type" value="Genomic_DNA"/>
</dbReference>
<dbReference type="Pfam" id="PF13962">
    <property type="entry name" value="PGG"/>
    <property type="match status" value="1"/>
</dbReference>
<evidence type="ECO:0000313" key="7">
    <source>
        <dbReference type="EMBL" id="RHN40374.1"/>
    </source>
</evidence>
<dbReference type="PANTHER" id="PTHR24128:SF24">
    <property type="entry name" value="ANKYRIN REPEAT PROTEIN"/>
    <property type="match status" value="1"/>
</dbReference>
<keyword evidence="3" id="KW-1133">Transmembrane helix</keyword>
<dbReference type="Proteomes" id="UP000265566">
    <property type="component" value="Chromosome 8"/>
</dbReference>
<feature type="domain" description="PGG" evidence="4">
    <location>
        <begin position="236"/>
        <end position="323"/>
    </location>
</feature>
<dbReference type="SUPFAM" id="SSF48403">
    <property type="entry name" value="Ankyrin repeat"/>
    <property type="match status" value="1"/>
</dbReference>
<dbReference type="OMA" id="IMYTNTI"/>
<reference evidence="5 9" key="1">
    <citation type="journal article" date="2011" name="Nature">
        <title>The Medicago genome provides insight into the evolution of rhizobial symbioses.</title>
        <authorList>
            <person name="Young N.D."/>
            <person name="Debelle F."/>
            <person name="Oldroyd G.E."/>
            <person name="Geurts R."/>
            <person name="Cannon S.B."/>
            <person name="Udvardi M.K."/>
            <person name="Benedito V.A."/>
            <person name="Mayer K.F."/>
            <person name="Gouzy J."/>
            <person name="Schoof H."/>
            <person name="Van de Peer Y."/>
            <person name="Proost S."/>
            <person name="Cook D.R."/>
            <person name="Meyers B.C."/>
            <person name="Spannagl M."/>
            <person name="Cheung F."/>
            <person name="De Mita S."/>
            <person name="Krishnakumar V."/>
            <person name="Gundlach H."/>
            <person name="Zhou S."/>
            <person name="Mudge J."/>
            <person name="Bharti A.K."/>
            <person name="Murray J.D."/>
            <person name="Naoumkina M.A."/>
            <person name="Rosen B."/>
            <person name="Silverstein K.A."/>
            <person name="Tang H."/>
            <person name="Rombauts S."/>
            <person name="Zhao P.X."/>
            <person name="Zhou P."/>
            <person name="Barbe V."/>
            <person name="Bardou P."/>
            <person name="Bechner M."/>
            <person name="Bellec A."/>
            <person name="Berger A."/>
            <person name="Berges H."/>
            <person name="Bidwell S."/>
            <person name="Bisseling T."/>
            <person name="Choisne N."/>
            <person name="Couloux A."/>
            <person name="Denny R."/>
            <person name="Deshpande S."/>
            <person name="Dai X."/>
            <person name="Doyle J.J."/>
            <person name="Dudez A.M."/>
            <person name="Farmer A.D."/>
            <person name="Fouteau S."/>
            <person name="Franken C."/>
            <person name="Gibelin C."/>
            <person name="Gish J."/>
            <person name="Goldstein S."/>
            <person name="Gonzalez A.J."/>
            <person name="Green P.J."/>
            <person name="Hallab A."/>
            <person name="Hartog M."/>
            <person name="Hua A."/>
            <person name="Humphray S.J."/>
            <person name="Jeong D.H."/>
            <person name="Jing Y."/>
            <person name="Jocker A."/>
            <person name="Kenton S.M."/>
            <person name="Kim D.J."/>
            <person name="Klee K."/>
            <person name="Lai H."/>
            <person name="Lang C."/>
            <person name="Lin S."/>
            <person name="Macmil S.L."/>
            <person name="Magdelenat G."/>
            <person name="Matthews L."/>
            <person name="McCorrison J."/>
            <person name="Monaghan E.L."/>
            <person name="Mun J.H."/>
            <person name="Najar F.Z."/>
            <person name="Nicholson C."/>
            <person name="Noirot C."/>
            <person name="O'Bleness M."/>
            <person name="Paule C.R."/>
            <person name="Poulain J."/>
            <person name="Prion F."/>
            <person name="Qin B."/>
            <person name="Qu C."/>
            <person name="Retzel E.F."/>
            <person name="Riddle C."/>
            <person name="Sallet E."/>
            <person name="Samain S."/>
            <person name="Samson N."/>
            <person name="Sanders I."/>
            <person name="Saurat O."/>
            <person name="Scarpelli C."/>
            <person name="Schiex T."/>
            <person name="Segurens B."/>
            <person name="Severin A.J."/>
            <person name="Sherrier D.J."/>
            <person name="Shi R."/>
            <person name="Sims S."/>
            <person name="Singer S.R."/>
            <person name="Sinharoy S."/>
            <person name="Sterck L."/>
            <person name="Viollet A."/>
            <person name="Wang B.B."/>
            <person name="Wang K."/>
            <person name="Wang M."/>
            <person name="Wang X."/>
            <person name="Warfsmann J."/>
            <person name="Weissenbach J."/>
            <person name="White D.D."/>
            <person name="White J.D."/>
            <person name="Wiley G.B."/>
            <person name="Wincker P."/>
            <person name="Xing Y."/>
            <person name="Yang L."/>
            <person name="Yao Z."/>
            <person name="Ying F."/>
            <person name="Zhai J."/>
            <person name="Zhou L."/>
            <person name="Zuber A."/>
            <person name="Denarie J."/>
            <person name="Dixon R.A."/>
            <person name="May G.D."/>
            <person name="Schwartz D.C."/>
            <person name="Rogers J."/>
            <person name="Quetier F."/>
            <person name="Town C.D."/>
            <person name="Roe B.A."/>
        </authorList>
    </citation>
    <scope>NUCLEOTIDE SEQUENCE [LARGE SCALE GENOMIC DNA]</scope>
    <source>
        <strain evidence="5">A17</strain>
        <strain evidence="8 9">cv. Jemalong A17</strain>
    </source>
</reference>
<dbReference type="EMBL" id="PSQE01000008">
    <property type="protein sequence ID" value="RHN40374.1"/>
    <property type="molecule type" value="Genomic_DNA"/>
</dbReference>
<evidence type="ECO:0000256" key="1">
    <source>
        <dbReference type="ARBA" id="ARBA00004413"/>
    </source>
</evidence>
<organism evidence="5 9">
    <name type="scientific">Medicago truncatula</name>
    <name type="common">Barrel medic</name>
    <name type="synonym">Medicago tribuloides</name>
    <dbReference type="NCBI Taxonomy" id="3880"/>
    <lineage>
        <taxon>Eukaryota</taxon>
        <taxon>Viridiplantae</taxon>
        <taxon>Streptophyta</taxon>
        <taxon>Embryophyta</taxon>
        <taxon>Tracheophyta</taxon>
        <taxon>Spermatophyta</taxon>
        <taxon>Magnoliopsida</taxon>
        <taxon>eudicotyledons</taxon>
        <taxon>Gunneridae</taxon>
        <taxon>Pentapetalae</taxon>
        <taxon>rosids</taxon>
        <taxon>fabids</taxon>
        <taxon>Fabales</taxon>
        <taxon>Fabaceae</taxon>
        <taxon>Papilionoideae</taxon>
        <taxon>50 kb inversion clade</taxon>
        <taxon>NPAAA clade</taxon>
        <taxon>Hologalegina</taxon>
        <taxon>IRL clade</taxon>
        <taxon>Trifolieae</taxon>
        <taxon>Medicago</taxon>
    </lineage>
</organism>
<dbReference type="PROSITE" id="PS50297">
    <property type="entry name" value="ANK_REP_REGION"/>
    <property type="match status" value="1"/>
</dbReference>
<evidence type="ECO:0000256" key="2">
    <source>
        <dbReference type="PROSITE-ProRule" id="PRU00023"/>
    </source>
</evidence>
<dbReference type="SMART" id="SM00248">
    <property type="entry name" value="ANK"/>
    <property type="match status" value="4"/>
</dbReference>
<keyword evidence="3" id="KW-0812">Transmembrane</keyword>
<reference evidence="7" key="4">
    <citation type="journal article" date="2018" name="Nat. Plants">
        <title>Whole-genome landscape of Medicago truncatula symbiotic genes.</title>
        <authorList>
            <person name="Pecrix Y."/>
            <person name="Gamas P."/>
            <person name="Carrere S."/>
        </authorList>
    </citation>
    <scope>NUCLEOTIDE SEQUENCE</scope>
    <source>
        <tissue evidence="7">Leaves</tissue>
    </source>
</reference>
<evidence type="ECO:0000313" key="8">
    <source>
        <dbReference type="EnsemblPlants" id="AET02475"/>
    </source>
</evidence>
<protein>
    <submittedName>
        <fullName evidence="5">Ankyrin repeat protein</fullName>
    </submittedName>
    <submittedName>
        <fullName evidence="7">Putative ankyrin repeat-containing domain, PGG domain-containing protein</fullName>
    </submittedName>
</protein>
<evidence type="ECO:0000313" key="9">
    <source>
        <dbReference type="Proteomes" id="UP000002051"/>
    </source>
</evidence>
<dbReference type="PROSITE" id="PS50088">
    <property type="entry name" value="ANK_REPEAT"/>
    <property type="match status" value="1"/>
</dbReference>
<dbReference type="GO" id="GO:0005886">
    <property type="term" value="C:plasma membrane"/>
    <property type="evidence" value="ECO:0007669"/>
    <property type="project" value="UniProtKB-SubCell"/>
</dbReference>
<feature type="repeat" description="ANK" evidence="2">
    <location>
        <begin position="58"/>
        <end position="81"/>
    </location>
</feature>
<dbReference type="eggNOG" id="KOG0504">
    <property type="taxonomic scope" value="Eukaryota"/>
</dbReference>
<evidence type="ECO:0000313" key="6">
    <source>
        <dbReference type="EMBL" id="KEH19139.1"/>
    </source>
</evidence>
<proteinExistence type="predicted"/>
<keyword evidence="9" id="KW-1185">Reference proteome</keyword>
<gene>
    <name evidence="6" type="ordered locus">MTR_8g040930</name>
    <name evidence="5" type="ordered locus">MTR_8g041240</name>
    <name evidence="7" type="ORF">MtrunA17_Chr8g0354071</name>
</gene>
<dbReference type="Pfam" id="PF12796">
    <property type="entry name" value="Ank_2"/>
    <property type="match status" value="1"/>
</dbReference>
<accession>G7LIB8</accession>
<dbReference type="PANTHER" id="PTHR24128">
    <property type="entry name" value="HOMEOBOX PROTEIN WARIAI"/>
    <property type="match status" value="1"/>
</dbReference>
<keyword evidence="2" id="KW-0040">ANK repeat</keyword>
<dbReference type="Gramene" id="rna46521">
    <property type="protein sequence ID" value="RHN40374.1"/>
    <property type="gene ID" value="gene46521"/>
</dbReference>
<dbReference type="Proteomes" id="UP000002051">
    <property type="component" value="Chromosome 8"/>
</dbReference>
<dbReference type="EMBL" id="CM001224">
    <property type="protein sequence ID" value="AET02475.1"/>
    <property type="molecule type" value="Genomic_DNA"/>
</dbReference>
<comment type="subcellular location">
    <subcellularLocation>
        <location evidence="1">Cell membrane</location>
        <topology evidence="1">Peripheral membrane protein</topology>
        <orientation evidence="1">Cytoplasmic side</orientation>
    </subcellularLocation>
</comment>
<dbReference type="STRING" id="3880.G7LIB8"/>
<name>G7LIB8_MEDTR</name>
<evidence type="ECO:0000256" key="3">
    <source>
        <dbReference type="SAM" id="Phobius"/>
    </source>
</evidence>
<dbReference type="EnsemblPlants" id="KEH19139">
    <property type="protein sequence ID" value="KEH19139"/>
    <property type="gene ID" value="MTR_8g040930"/>
</dbReference>
<dbReference type="AlphaFoldDB" id="G7LIB8"/>
<reference evidence="8" key="3">
    <citation type="submission" date="2015-04" db="UniProtKB">
        <authorList>
            <consortium name="EnsemblPlants"/>
        </authorList>
    </citation>
    <scope>IDENTIFICATION</scope>
    <source>
        <strain evidence="8">cv. Jemalong A17</strain>
    </source>
</reference>